<dbReference type="Proteomes" id="UP000192220">
    <property type="component" value="Unplaced"/>
</dbReference>
<dbReference type="KEGG" id="alim:106529057"/>
<keyword evidence="4" id="KW-0539">Nucleus</keyword>
<evidence type="ECO:0000256" key="5">
    <source>
        <dbReference type="SAM" id="Coils"/>
    </source>
</evidence>
<dbReference type="PANTHER" id="PTHR24200:SF7">
    <property type="entry name" value="MICROTUBULE-ASSOCIATED TUMOR SUPPRESSOR 1"/>
    <property type="match status" value="1"/>
</dbReference>
<feature type="compositionally biased region" description="Polar residues" evidence="6">
    <location>
        <begin position="467"/>
        <end position="501"/>
    </location>
</feature>
<dbReference type="GO" id="GO:0005737">
    <property type="term" value="C:cytoplasm"/>
    <property type="evidence" value="ECO:0007669"/>
    <property type="project" value="TreeGrafter"/>
</dbReference>
<dbReference type="GO" id="GO:0008017">
    <property type="term" value="F:microtubule binding"/>
    <property type="evidence" value="ECO:0007669"/>
    <property type="project" value="TreeGrafter"/>
</dbReference>
<keyword evidence="7" id="KW-1185">Reference proteome</keyword>
<protein>
    <submittedName>
        <fullName evidence="8">Microtubule-associated tumor suppressor 1 homolog</fullName>
    </submittedName>
</protein>
<evidence type="ECO:0000256" key="3">
    <source>
        <dbReference type="ARBA" id="ARBA00023054"/>
    </source>
</evidence>
<dbReference type="STRING" id="52670.A0A2I4CIN2"/>
<feature type="compositionally biased region" description="Polar residues" evidence="6">
    <location>
        <begin position="667"/>
        <end position="689"/>
    </location>
</feature>
<comment type="subcellular location">
    <subcellularLocation>
        <location evidence="1">Nucleus</location>
    </subcellularLocation>
</comment>
<feature type="region of interest" description="Disordered" evidence="6">
    <location>
        <begin position="1187"/>
        <end position="1223"/>
    </location>
</feature>
<dbReference type="InterPro" id="IPR051293">
    <property type="entry name" value="MTUS1/CCDC69"/>
</dbReference>
<dbReference type="AlphaFoldDB" id="A0A2I4CIN2"/>
<evidence type="ECO:0000256" key="6">
    <source>
        <dbReference type="SAM" id="MobiDB-lite"/>
    </source>
</evidence>
<feature type="region of interest" description="Disordered" evidence="6">
    <location>
        <begin position="344"/>
        <end position="403"/>
    </location>
</feature>
<feature type="compositionally biased region" description="Low complexity" evidence="6">
    <location>
        <begin position="834"/>
        <end position="850"/>
    </location>
</feature>
<dbReference type="GeneID" id="106529057"/>
<gene>
    <name evidence="8" type="primary">LOC106529057</name>
</gene>
<proteinExistence type="inferred from homology"/>
<feature type="compositionally biased region" description="Polar residues" evidence="6">
    <location>
        <begin position="816"/>
        <end position="830"/>
    </location>
</feature>
<feature type="region of interest" description="Disordered" evidence="6">
    <location>
        <begin position="451"/>
        <end position="763"/>
    </location>
</feature>
<feature type="coiled-coil region" evidence="5">
    <location>
        <begin position="995"/>
        <end position="1155"/>
    </location>
</feature>
<dbReference type="RefSeq" id="XP_013879844.1">
    <property type="nucleotide sequence ID" value="XM_014024390.1"/>
</dbReference>
<evidence type="ECO:0000313" key="8">
    <source>
        <dbReference type="RefSeq" id="XP_013879844.1"/>
    </source>
</evidence>
<feature type="compositionally biased region" description="Low complexity" evidence="6">
    <location>
        <begin position="538"/>
        <end position="547"/>
    </location>
</feature>
<feature type="compositionally biased region" description="Low complexity" evidence="6">
    <location>
        <begin position="1208"/>
        <end position="1223"/>
    </location>
</feature>
<dbReference type="GO" id="GO:0005634">
    <property type="term" value="C:nucleus"/>
    <property type="evidence" value="ECO:0007669"/>
    <property type="project" value="UniProtKB-SubCell"/>
</dbReference>
<evidence type="ECO:0000313" key="7">
    <source>
        <dbReference type="Proteomes" id="UP000192220"/>
    </source>
</evidence>
<dbReference type="PANTHER" id="PTHR24200">
    <property type="entry name" value="TOUCAN, ISOFORM A"/>
    <property type="match status" value="1"/>
</dbReference>
<keyword evidence="3 5" id="KW-0175">Coiled coil</keyword>
<sequence length="1223" mass="134265">MSSSPDTHSISSLGEREARSSPYINMECSFCESSCVCDVPNPTLVQGDLCVSSKMDKTFIVTPINSSPHVCNESLRCFPTGQTTSETDRSLSRPTEDKGDCEAMFPDFAGREFKLSSRDFSFKSSSEIDSCSLSPGEMLIRSNSFCQEELSLIAVSSLEESNLSPSASQLSLPAEFNLLSTTLPDVSKISTERVSEENAGCPGLGLTFIQADNLELLTEEIDIVPSSSVLALPSKSEGSLWKTFIFETSPDLTNKANGEAESLLHVSEFIPEHEKSFVSCMSAIQESDDIHTSTPIQNVGNKNPPLPSLLACTENVSMPEIQLVKEQPICVTAKQCPVSTLTPSLSRANKTKTPRFPKSDFGGVKSKVSHQVFRPARSQQKSEQSNASDKHSEGNNKTSVRITPARVMSRALFATSEVLQKFHGKVNTITANLKVKQSCGLSVVDGQVNTRASSLDPHPAVNDPASAVQTGEGSSENKQASQTSDASTEHTGSQSCASSLEKSPARSGQMKHVSNKIGVRSGLTLGQDKPPLSKARPRSSSESSTSKPPKEKRATLRVTTSFTVCKTGKDKDSTKPGHLIGPSRNKQVEEMTNNSPRDVKKISLVSESNKSDTAGAPLDERTSRTQRHPFSKQGKVGSLSHPPAASPRPSPLSVKQRQGTFERVSVFRTSRTNGKPQFQQKSNAGSQRAQAAEEPSLAVKAQLNGTRPPQTPTRPSLMGPPLTPASRIPRRTPGPSRGLNESGDHSELGQRARTTSVSVGSAQNPTLVKPAALKARFISNPGKFSGPALTTACKPASSTSKTASRSAVSPVKRTTHTGTVGPTSVGSVDKNNSKTSFCQQKPQQQPTQSFRSQNGIRASVPQDERKDQNIQQIKLLQESNQRFEAISIVLQQILTERDEASRKCRELSQELANLQGELGCSVHSSECLEKENEELCAAQQDATERLQEQHQKDLAELEQRLQAAYQAEWDKVHLTYQEEADRCKALMKQQVEELKAHHEAMKLSHEEQLQQVKQQHETSLEELRKVHTQELECFNKTSKDTETALYRKLKELTMENHALTEKLAAEENRKKELAENTQKDSHALYLEQELESLKVVLDLKTKQLHQQEKKLMEVNKLTEKNVKLEESLNKVQQENEDLKARMERHAALSKQLSTEQAVLQESLQKESKVNKRLSMENEELLWKLHNGDLSSPHKVSPLSPSPAFKLQSPRSSSFFSSTPVSPR</sequence>
<name>A0A2I4CIN2_AUSLI</name>
<dbReference type="OrthoDB" id="10038993at2759"/>
<feature type="region of interest" description="Disordered" evidence="6">
    <location>
        <begin position="788"/>
        <end position="867"/>
    </location>
</feature>
<evidence type="ECO:0000256" key="1">
    <source>
        <dbReference type="ARBA" id="ARBA00004123"/>
    </source>
</evidence>
<comment type="similarity">
    <text evidence="2">Belongs to the MTUS1 family.</text>
</comment>
<feature type="coiled-coil region" evidence="5">
    <location>
        <begin position="890"/>
        <end position="967"/>
    </location>
</feature>
<organism evidence="7 8">
    <name type="scientific">Austrofundulus limnaeus</name>
    <name type="common">Annual killifish</name>
    <dbReference type="NCBI Taxonomy" id="52670"/>
    <lineage>
        <taxon>Eukaryota</taxon>
        <taxon>Metazoa</taxon>
        <taxon>Chordata</taxon>
        <taxon>Craniata</taxon>
        <taxon>Vertebrata</taxon>
        <taxon>Euteleostomi</taxon>
        <taxon>Actinopterygii</taxon>
        <taxon>Neopterygii</taxon>
        <taxon>Teleostei</taxon>
        <taxon>Neoteleostei</taxon>
        <taxon>Acanthomorphata</taxon>
        <taxon>Ovalentaria</taxon>
        <taxon>Atherinomorphae</taxon>
        <taxon>Cyprinodontiformes</taxon>
        <taxon>Rivulidae</taxon>
        <taxon>Austrofundulus</taxon>
    </lineage>
</organism>
<dbReference type="InParanoid" id="A0A2I4CIN2"/>
<reference evidence="8" key="1">
    <citation type="submission" date="2025-08" db="UniProtKB">
        <authorList>
            <consortium name="RefSeq"/>
        </authorList>
    </citation>
    <scope>IDENTIFICATION</scope>
    <source>
        <strain evidence="8">Quisiro</strain>
        <tissue evidence="8">Liver</tissue>
    </source>
</reference>
<evidence type="ECO:0000256" key="4">
    <source>
        <dbReference type="ARBA" id="ARBA00023242"/>
    </source>
</evidence>
<feature type="compositionally biased region" description="Polar residues" evidence="6">
    <location>
        <begin position="377"/>
        <end position="387"/>
    </location>
</feature>
<evidence type="ECO:0000256" key="2">
    <source>
        <dbReference type="ARBA" id="ARBA00007585"/>
    </source>
</evidence>
<accession>A0A2I4CIN2</accession>
<feature type="compositionally biased region" description="Low complexity" evidence="6">
    <location>
        <begin position="790"/>
        <end position="809"/>
    </location>
</feature>
<feature type="compositionally biased region" description="Polar residues" evidence="6">
    <location>
        <begin position="752"/>
        <end position="763"/>
    </location>
</feature>